<dbReference type="SUPFAM" id="SSF52540">
    <property type="entry name" value="P-loop containing nucleoside triphosphate hydrolases"/>
    <property type="match status" value="1"/>
</dbReference>
<dbReference type="Proteomes" id="UP000824072">
    <property type="component" value="Unassembled WGS sequence"/>
</dbReference>
<dbReference type="EMBL" id="DVMU01000185">
    <property type="protein sequence ID" value="HIU34552.1"/>
    <property type="molecule type" value="Genomic_DNA"/>
</dbReference>
<dbReference type="InterPro" id="IPR027417">
    <property type="entry name" value="P-loop_NTPase"/>
</dbReference>
<keyword evidence="3" id="KW-0547">Nucleotide-binding</keyword>
<organism evidence="5 6">
    <name type="scientific">Candidatus Pullichristensenella excrementigallinarum</name>
    <dbReference type="NCBI Taxonomy" id="2840907"/>
    <lineage>
        <taxon>Bacteria</taxon>
        <taxon>Bacillati</taxon>
        <taxon>Bacillota</taxon>
        <taxon>Clostridia</taxon>
        <taxon>Candidatus Pullichristensenella</taxon>
    </lineage>
</organism>
<protein>
    <submittedName>
        <fullName evidence="5">Sugar ABC transporter ATP-binding protein</fullName>
    </submittedName>
</protein>
<keyword evidence="4 5" id="KW-0067">ATP-binding</keyword>
<evidence type="ECO:0000313" key="5">
    <source>
        <dbReference type="EMBL" id="HIU34552.1"/>
    </source>
</evidence>
<comment type="caution">
    <text evidence="5">The sequence shown here is derived from an EMBL/GenBank/DDBJ whole genome shotgun (WGS) entry which is preliminary data.</text>
</comment>
<gene>
    <name evidence="5" type="ORF">IAB02_08315</name>
</gene>
<dbReference type="AlphaFoldDB" id="A0A9D1IEG8"/>
<evidence type="ECO:0000313" key="6">
    <source>
        <dbReference type="Proteomes" id="UP000824072"/>
    </source>
</evidence>
<dbReference type="InterPro" id="IPR050107">
    <property type="entry name" value="ABC_carbohydrate_import_ATPase"/>
</dbReference>
<proteinExistence type="predicted"/>
<feature type="non-terminal residue" evidence="5">
    <location>
        <position position="1"/>
    </location>
</feature>
<evidence type="ECO:0000256" key="3">
    <source>
        <dbReference type="ARBA" id="ARBA00022741"/>
    </source>
</evidence>
<keyword evidence="2" id="KW-0677">Repeat</keyword>
<dbReference type="PANTHER" id="PTHR43790">
    <property type="entry name" value="CARBOHYDRATE TRANSPORT ATP-BINDING PROTEIN MG119-RELATED"/>
    <property type="match status" value="1"/>
</dbReference>
<accession>A0A9D1IEG8</accession>
<evidence type="ECO:0000256" key="2">
    <source>
        <dbReference type="ARBA" id="ARBA00022737"/>
    </source>
</evidence>
<dbReference type="PANTHER" id="PTHR43790:SF9">
    <property type="entry name" value="GALACTOFURANOSE TRANSPORTER ATP-BINDING PROTEIN YTFR"/>
    <property type="match status" value="1"/>
</dbReference>
<evidence type="ECO:0000256" key="4">
    <source>
        <dbReference type="ARBA" id="ARBA00022840"/>
    </source>
</evidence>
<sequence>LAHKWVEKMNVKCDSIEQRIDRLSGGNAQKVIFARIMNSDCDILILNHPTRGVDVGAKSDIYRTIREITDSGKSIILLGDTLDECIGLSSRIIVMKDGEIAKEITYAPDDRPTQLEIVQYMM</sequence>
<reference evidence="5" key="2">
    <citation type="journal article" date="2021" name="PeerJ">
        <title>Extensive microbial diversity within the chicken gut microbiome revealed by metagenomics and culture.</title>
        <authorList>
            <person name="Gilroy R."/>
            <person name="Ravi A."/>
            <person name="Getino M."/>
            <person name="Pursley I."/>
            <person name="Horton D.L."/>
            <person name="Alikhan N.F."/>
            <person name="Baker D."/>
            <person name="Gharbi K."/>
            <person name="Hall N."/>
            <person name="Watson M."/>
            <person name="Adriaenssens E.M."/>
            <person name="Foster-Nyarko E."/>
            <person name="Jarju S."/>
            <person name="Secka A."/>
            <person name="Antonio M."/>
            <person name="Oren A."/>
            <person name="Chaudhuri R.R."/>
            <person name="La Ragione R."/>
            <person name="Hildebrand F."/>
            <person name="Pallen M.J."/>
        </authorList>
    </citation>
    <scope>NUCLEOTIDE SEQUENCE</scope>
    <source>
        <strain evidence="5">ChiHcec3-11533</strain>
    </source>
</reference>
<evidence type="ECO:0000256" key="1">
    <source>
        <dbReference type="ARBA" id="ARBA00022448"/>
    </source>
</evidence>
<keyword evidence="1" id="KW-0813">Transport</keyword>
<dbReference type="GO" id="GO:0005524">
    <property type="term" value="F:ATP binding"/>
    <property type="evidence" value="ECO:0007669"/>
    <property type="project" value="UniProtKB-KW"/>
</dbReference>
<dbReference type="Gene3D" id="3.40.50.300">
    <property type="entry name" value="P-loop containing nucleotide triphosphate hydrolases"/>
    <property type="match status" value="1"/>
</dbReference>
<reference evidence="5" key="1">
    <citation type="submission" date="2020-10" db="EMBL/GenBank/DDBJ databases">
        <authorList>
            <person name="Gilroy R."/>
        </authorList>
    </citation>
    <scope>NUCLEOTIDE SEQUENCE</scope>
    <source>
        <strain evidence="5">ChiHcec3-11533</strain>
    </source>
</reference>
<name>A0A9D1IEG8_9FIRM</name>